<name>A0ABS1YZH8_9FLAO</name>
<protein>
    <submittedName>
        <fullName evidence="1">Uncharacterized protein</fullName>
    </submittedName>
</protein>
<proteinExistence type="predicted"/>
<accession>A0ABS1YZH8</accession>
<sequence>MDTSKIPEGLNGFYLSNWNQFGYYTCIVDEKLKEALLQLAELPKFLDFAEL</sequence>
<evidence type="ECO:0000313" key="1">
    <source>
        <dbReference type="EMBL" id="MBM0651821.1"/>
    </source>
</evidence>
<dbReference type="RefSeq" id="WP_203123082.1">
    <property type="nucleotide sequence ID" value="NZ_JAEUAH010000027.1"/>
</dbReference>
<dbReference type="Proteomes" id="UP000603506">
    <property type="component" value="Unassembled WGS sequence"/>
</dbReference>
<organism evidence="1 2">
    <name type="scientific">Capnocytophaga genosp. AHN8471</name>
    <dbReference type="NCBI Taxonomy" id="327574"/>
    <lineage>
        <taxon>Bacteria</taxon>
        <taxon>Pseudomonadati</taxon>
        <taxon>Bacteroidota</taxon>
        <taxon>Flavobacteriia</taxon>
        <taxon>Flavobacteriales</taxon>
        <taxon>Flavobacteriaceae</taxon>
        <taxon>Capnocytophaga</taxon>
    </lineage>
</organism>
<evidence type="ECO:0000313" key="2">
    <source>
        <dbReference type="Proteomes" id="UP000603506"/>
    </source>
</evidence>
<keyword evidence="2" id="KW-1185">Reference proteome</keyword>
<gene>
    <name evidence="1" type="ORF">JNB19_13880</name>
</gene>
<reference evidence="1 2" key="1">
    <citation type="submission" date="2021-01" db="EMBL/GenBank/DDBJ databases">
        <title>Evidence that Capnocytophaga endodontalis is a later homotypic synonym for Capnocytophaga genospecies AHN8471, and request for opinion on proposed recognition of strain AHN8471 as type strain of the species.</title>
        <authorList>
            <person name="Nicholson A.C."/>
            <person name="Hopper C.L."/>
            <person name="Gulvik C.A."/>
            <person name="Mcquiston J.R."/>
            <person name="Lau E.F."/>
        </authorList>
    </citation>
    <scope>NUCLEOTIDE SEQUENCE [LARGE SCALE GENOMIC DNA]</scope>
    <source>
        <strain evidence="1 2">AHN9576</strain>
    </source>
</reference>
<dbReference type="EMBL" id="JAEUAH010000027">
    <property type="protein sequence ID" value="MBM0651821.1"/>
    <property type="molecule type" value="Genomic_DNA"/>
</dbReference>
<comment type="caution">
    <text evidence="1">The sequence shown here is derived from an EMBL/GenBank/DDBJ whole genome shotgun (WGS) entry which is preliminary data.</text>
</comment>